<protein>
    <submittedName>
        <fullName evidence="1">Uncharacterized protein</fullName>
    </submittedName>
</protein>
<dbReference type="RefSeq" id="WP_182662044.1">
    <property type="nucleotide sequence ID" value="NZ_VKHS01000129.1"/>
</dbReference>
<keyword evidence="2" id="KW-1185">Reference proteome</keyword>
<comment type="caution">
    <text evidence="1">The sequence shown here is derived from an EMBL/GenBank/DDBJ whole genome shotgun (WGS) entry which is preliminary data.</text>
</comment>
<proteinExistence type="predicted"/>
<organism evidence="1 2">
    <name type="scientific">Streptomyces calidiresistens</name>
    <dbReference type="NCBI Taxonomy" id="1485586"/>
    <lineage>
        <taxon>Bacteria</taxon>
        <taxon>Bacillati</taxon>
        <taxon>Actinomycetota</taxon>
        <taxon>Actinomycetes</taxon>
        <taxon>Kitasatosporales</taxon>
        <taxon>Streptomycetaceae</taxon>
        <taxon>Streptomyces</taxon>
    </lineage>
</organism>
<dbReference type="Proteomes" id="UP000530234">
    <property type="component" value="Unassembled WGS sequence"/>
</dbReference>
<accession>A0A7W3T246</accession>
<dbReference type="EMBL" id="VKHS01000129">
    <property type="protein sequence ID" value="MBB0229503.1"/>
    <property type="molecule type" value="Genomic_DNA"/>
</dbReference>
<name>A0A7W3T246_9ACTN</name>
<evidence type="ECO:0000313" key="2">
    <source>
        <dbReference type="Proteomes" id="UP000530234"/>
    </source>
</evidence>
<evidence type="ECO:0000313" key="1">
    <source>
        <dbReference type="EMBL" id="MBB0229503.1"/>
    </source>
</evidence>
<gene>
    <name evidence="1" type="ORF">FOE67_08240</name>
</gene>
<sequence>MADGEEILLMGMLRLYARVYLALAHVATLLPIPVELPVPKEDGDGVDSRTISRAIRRLGRIAPDVPHQGEGVRRLLRDACMELATADDLLVHAHQEMHEGTVDRLRVDGIGAALIRAYEAVEQAHSRLDCDDPHPDGLSNIG</sequence>
<dbReference type="AlphaFoldDB" id="A0A7W3T246"/>
<reference evidence="2" key="1">
    <citation type="submission" date="2019-10" db="EMBL/GenBank/DDBJ databases">
        <title>Streptomyces sp. nov., a novel actinobacterium isolated from alkaline environment.</title>
        <authorList>
            <person name="Golinska P."/>
        </authorList>
    </citation>
    <scope>NUCLEOTIDE SEQUENCE [LARGE SCALE GENOMIC DNA]</scope>
    <source>
        <strain evidence="2">DSM 42108</strain>
    </source>
</reference>